<comment type="similarity">
    <text evidence="2 9">Belongs to the cytochrome P450 family.</text>
</comment>
<dbReference type="InterPro" id="IPR017972">
    <property type="entry name" value="Cyt_P450_CS"/>
</dbReference>
<keyword evidence="10" id="KW-0472">Membrane</keyword>
<comment type="cofactor">
    <cofactor evidence="1 8">
        <name>heme</name>
        <dbReference type="ChEBI" id="CHEBI:30413"/>
    </cofactor>
</comment>
<dbReference type="InterPro" id="IPR001128">
    <property type="entry name" value="Cyt_P450"/>
</dbReference>
<protein>
    <recommendedName>
        <fullName evidence="13">Cytochrome P450</fullName>
    </recommendedName>
</protein>
<evidence type="ECO:0000256" key="3">
    <source>
        <dbReference type="ARBA" id="ARBA00022617"/>
    </source>
</evidence>
<dbReference type="GO" id="GO:0005506">
    <property type="term" value="F:iron ion binding"/>
    <property type="evidence" value="ECO:0007669"/>
    <property type="project" value="InterPro"/>
</dbReference>
<evidence type="ECO:0000256" key="1">
    <source>
        <dbReference type="ARBA" id="ARBA00001971"/>
    </source>
</evidence>
<proteinExistence type="inferred from homology"/>
<dbReference type="Gene3D" id="1.10.630.10">
    <property type="entry name" value="Cytochrome P450"/>
    <property type="match status" value="1"/>
</dbReference>
<dbReference type="PANTHER" id="PTHR24279:SF120">
    <property type="entry name" value="CYTOCHROME P450"/>
    <property type="match status" value="1"/>
</dbReference>
<organism evidence="11 12">
    <name type="scientific">Henosepilachna vigintioctopunctata</name>
    <dbReference type="NCBI Taxonomy" id="420089"/>
    <lineage>
        <taxon>Eukaryota</taxon>
        <taxon>Metazoa</taxon>
        <taxon>Ecdysozoa</taxon>
        <taxon>Arthropoda</taxon>
        <taxon>Hexapoda</taxon>
        <taxon>Insecta</taxon>
        <taxon>Pterygota</taxon>
        <taxon>Neoptera</taxon>
        <taxon>Endopterygota</taxon>
        <taxon>Coleoptera</taxon>
        <taxon>Polyphaga</taxon>
        <taxon>Cucujiformia</taxon>
        <taxon>Coccinelloidea</taxon>
        <taxon>Coccinellidae</taxon>
        <taxon>Epilachninae</taxon>
        <taxon>Epilachnini</taxon>
        <taxon>Henosepilachna</taxon>
    </lineage>
</organism>
<evidence type="ECO:0000256" key="10">
    <source>
        <dbReference type="SAM" id="Phobius"/>
    </source>
</evidence>
<dbReference type="Pfam" id="PF00067">
    <property type="entry name" value="p450"/>
    <property type="match status" value="1"/>
</dbReference>
<sequence length="484" mass="55584">MFFEIIQSLDKIAVILMVLIFFLLDYRPPWWKSKETKQPLIVPGPRSIPLLGTRWLFHFGSYHLNKLHEFYDEMYNLYGPIVKEEVLFNIPVYSIFERADIEKVLKAPSKYPIRPPSAAQASYRYSRPDRYASAGLVNEQGEKWHSLRVSLTANITSPKTMSNFQNEAMDLANDWCSYIKAVREPNGLIQNINDLVVPLCIETSCALVLGRRLGFMSPEKVTPESLKLAAALQDHFVSLRDTQFSLPFWKFFQTSSYRKMVKSENYIYETVLNMINDFALNDRENTVYSSIINADIDGREKTAAIIDFIAAGIHTLKNSLIFLFYLVAKHPKIQEKIIDDPYYAKASMMESFRLLPTATPLARILEQDMELACHHLKAGSVVLCHNAIACKSDKNFEHPDKFLPERWLGDNKHKTTSMATFLVTPFGAGKRICPGKRFIELVLPIFLQKVVNNFELTTEHILELENEFLLAPKGPVPMFLINRE</sequence>
<gene>
    <name evidence="11" type="ORF">WA026_004083</name>
</gene>
<evidence type="ECO:0008006" key="13">
    <source>
        <dbReference type="Google" id="ProtNLM"/>
    </source>
</evidence>
<evidence type="ECO:0000313" key="12">
    <source>
        <dbReference type="Proteomes" id="UP001431783"/>
    </source>
</evidence>
<keyword evidence="5 9" id="KW-0560">Oxidoreductase</keyword>
<evidence type="ECO:0000256" key="9">
    <source>
        <dbReference type="RuleBase" id="RU000461"/>
    </source>
</evidence>
<dbReference type="Proteomes" id="UP001431783">
    <property type="component" value="Unassembled WGS sequence"/>
</dbReference>
<dbReference type="InterPro" id="IPR002401">
    <property type="entry name" value="Cyt_P450_E_grp-I"/>
</dbReference>
<name>A0AAW1U9C4_9CUCU</name>
<evidence type="ECO:0000256" key="2">
    <source>
        <dbReference type="ARBA" id="ARBA00010617"/>
    </source>
</evidence>
<feature type="binding site" description="axial binding residue" evidence="8">
    <location>
        <position position="433"/>
    </location>
    <ligand>
        <name>heme</name>
        <dbReference type="ChEBI" id="CHEBI:30413"/>
    </ligand>
    <ligandPart>
        <name>Fe</name>
        <dbReference type="ChEBI" id="CHEBI:18248"/>
    </ligandPart>
</feature>
<evidence type="ECO:0000256" key="4">
    <source>
        <dbReference type="ARBA" id="ARBA00022723"/>
    </source>
</evidence>
<dbReference type="GO" id="GO:0016705">
    <property type="term" value="F:oxidoreductase activity, acting on paired donors, with incorporation or reduction of molecular oxygen"/>
    <property type="evidence" value="ECO:0007669"/>
    <property type="project" value="InterPro"/>
</dbReference>
<dbReference type="EMBL" id="JARQZJ010000061">
    <property type="protein sequence ID" value="KAK9879233.1"/>
    <property type="molecule type" value="Genomic_DNA"/>
</dbReference>
<dbReference type="InterPro" id="IPR036396">
    <property type="entry name" value="Cyt_P450_sf"/>
</dbReference>
<keyword evidence="10" id="KW-0812">Transmembrane</keyword>
<dbReference type="InterPro" id="IPR050479">
    <property type="entry name" value="CYP11_CYP27_families"/>
</dbReference>
<dbReference type="PANTHER" id="PTHR24279">
    <property type="entry name" value="CYTOCHROME P450"/>
    <property type="match status" value="1"/>
</dbReference>
<dbReference type="GO" id="GO:0004497">
    <property type="term" value="F:monooxygenase activity"/>
    <property type="evidence" value="ECO:0007669"/>
    <property type="project" value="UniProtKB-KW"/>
</dbReference>
<dbReference type="PROSITE" id="PS00086">
    <property type="entry name" value="CYTOCHROME_P450"/>
    <property type="match status" value="1"/>
</dbReference>
<keyword evidence="3 8" id="KW-0349">Heme</keyword>
<keyword evidence="12" id="KW-1185">Reference proteome</keyword>
<reference evidence="11 12" key="1">
    <citation type="submission" date="2023-03" db="EMBL/GenBank/DDBJ databases">
        <title>Genome insight into feeding habits of ladybird beetles.</title>
        <authorList>
            <person name="Li H.-S."/>
            <person name="Huang Y.-H."/>
            <person name="Pang H."/>
        </authorList>
    </citation>
    <scope>NUCLEOTIDE SEQUENCE [LARGE SCALE GENOMIC DNA]</scope>
    <source>
        <strain evidence="11">SYSU_2023b</strain>
        <tissue evidence="11">Whole body</tissue>
    </source>
</reference>
<comment type="caution">
    <text evidence="11">The sequence shown here is derived from an EMBL/GenBank/DDBJ whole genome shotgun (WGS) entry which is preliminary data.</text>
</comment>
<dbReference type="AlphaFoldDB" id="A0AAW1U9C4"/>
<keyword evidence="10" id="KW-1133">Transmembrane helix</keyword>
<accession>A0AAW1U9C4</accession>
<keyword evidence="4 8" id="KW-0479">Metal-binding</keyword>
<evidence type="ECO:0000256" key="8">
    <source>
        <dbReference type="PIRSR" id="PIRSR602401-1"/>
    </source>
</evidence>
<dbReference type="PRINTS" id="PR00463">
    <property type="entry name" value="EP450I"/>
</dbReference>
<feature type="transmembrane region" description="Helical" evidence="10">
    <location>
        <begin position="12"/>
        <end position="31"/>
    </location>
</feature>
<dbReference type="SUPFAM" id="SSF48264">
    <property type="entry name" value="Cytochrome P450"/>
    <property type="match status" value="1"/>
</dbReference>
<evidence type="ECO:0000256" key="7">
    <source>
        <dbReference type="ARBA" id="ARBA00023033"/>
    </source>
</evidence>
<dbReference type="GO" id="GO:0020037">
    <property type="term" value="F:heme binding"/>
    <property type="evidence" value="ECO:0007669"/>
    <property type="project" value="InterPro"/>
</dbReference>
<evidence type="ECO:0000256" key="6">
    <source>
        <dbReference type="ARBA" id="ARBA00023004"/>
    </source>
</evidence>
<evidence type="ECO:0000313" key="11">
    <source>
        <dbReference type="EMBL" id="KAK9879233.1"/>
    </source>
</evidence>
<keyword evidence="6 8" id="KW-0408">Iron</keyword>
<evidence type="ECO:0000256" key="5">
    <source>
        <dbReference type="ARBA" id="ARBA00023002"/>
    </source>
</evidence>
<keyword evidence="7 9" id="KW-0503">Monooxygenase</keyword>